<evidence type="ECO:0000313" key="2">
    <source>
        <dbReference type="EMBL" id="MBC8578862.1"/>
    </source>
</evidence>
<evidence type="ECO:0000259" key="1">
    <source>
        <dbReference type="Pfam" id="PF01814"/>
    </source>
</evidence>
<sequence length="184" mass="21269">MKAIEIMMNEHRAIERLIIVVRQICKGIMNGEPICYEDFEKIIDFIRVYSDEHHHGKEEKCLFNQMLIHLGALGEKLIKGGMLVEHDLGRLYVKDLEEALERVKAGDEESKLDVIANAISYTHLLTRHIAKEDELIYPFALNKLPQEIVEEVNKACLAFEQEAAQKSVQDSYLEVLSKLEEKYK</sequence>
<dbReference type="Pfam" id="PF01814">
    <property type="entry name" value="Hemerythrin"/>
    <property type="match status" value="1"/>
</dbReference>
<dbReference type="InterPro" id="IPR012312">
    <property type="entry name" value="Hemerythrin-like"/>
</dbReference>
<dbReference type="EMBL" id="JACRSY010000006">
    <property type="protein sequence ID" value="MBC8578862.1"/>
    <property type="molecule type" value="Genomic_DNA"/>
</dbReference>
<evidence type="ECO:0000313" key="3">
    <source>
        <dbReference type="Proteomes" id="UP000655830"/>
    </source>
</evidence>
<protein>
    <submittedName>
        <fullName evidence="2">Hemerythrin domain-containing protein</fullName>
    </submittedName>
</protein>
<dbReference type="GO" id="GO:0005886">
    <property type="term" value="C:plasma membrane"/>
    <property type="evidence" value="ECO:0007669"/>
    <property type="project" value="TreeGrafter"/>
</dbReference>
<dbReference type="RefSeq" id="WP_177671833.1">
    <property type="nucleotide sequence ID" value="NZ_JACRSY010000006.1"/>
</dbReference>
<dbReference type="PANTHER" id="PTHR39966:SF1">
    <property type="entry name" value="HEMERYTHRIN-LIKE DOMAIN-CONTAINING PROTEIN"/>
    <property type="match status" value="1"/>
</dbReference>
<comment type="caution">
    <text evidence="2">The sequence shown here is derived from an EMBL/GenBank/DDBJ whole genome shotgun (WGS) entry which is preliminary data.</text>
</comment>
<feature type="domain" description="Hemerythrin-like" evidence="1">
    <location>
        <begin position="3"/>
        <end position="140"/>
    </location>
</feature>
<dbReference type="Gene3D" id="1.20.120.520">
    <property type="entry name" value="nmb1532 protein domain like"/>
    <property type="match status" value="1"/>
</dbReference>
<organism evidence="2 3">
    <name type="scientific">Zhenhengia yiwuensis</name>
    <dbReference type="NCBI Taxonomy" id="2763666"/>
    <lineage>
        <taxon>Bacteria</taxon>
        <taxon>Bacillati</taxon>
        <taxon>Bacillota</taxon>
        <taxon>Clostridia</taxon>
        <taxon>Lachnospirales</taxon>
        <taxon>Lachnospiraceae</taxon>
        <taxon>Zhenhengia</taxon>
    </lineage>
</organism>
<dbReference type="AlphaFoldDB" id="A0A926EI62"/>
<dbReference type="PANTHER" id="PTHR39966">
    <property type="entry name" value="BLL2471 PROTEIN-RELATED"/>
    <property type="match status" value="1"/>
</dbReference>
<keyword evidence="3" id="KW-1185">Reference proteome</keyword>
<reference evidence="2" key="1">
    <citation type="submission" date="2020-08" db="EMBL/GenBank/DDBJ databases">
        <title>Genome public.</title>
        <authorList>
            <person name="Liu C."/>
            <person name="Sun Q."/>
        </authorList>
    </citation>
    <scope>NUCLEOTIDE SEQUENCE</scope>
    <source>
        <strain evidence="2">NSJ-12</strain>
    </source>
</reference>
<accession>A0A926EI62</accession>
<proteinExistence type="predicted"/>
<name>A0A926EI62_9FIRM</name>
<dbReference type="Proteomes" id="UP000655830">
    <property type="component" value="Unassembled WGS sequence"/>
</dbReference>
<gene>
    <name evidence="2" type="ORF">H8718_04865</name>
</gene>